<feature type="domain" description="4Fe-4S ferredoxin-type" evidence="8">
    <location>
        <begin position="153"/>
        <end position="177"/>
    </location>
</feature>
<protein>
    <recommendedName>
        <fullName evidence="8">4Fe-4S ferredoxin-type domain-containing protein</fullName>
    </recommendedName>
</protein>
<dbReference type="PANTHER" id="PTHR43687:SF6">
    <property type="entry name" value="L-ASPARTATE SEMIALDEHYDE SULFURTRANSFERASE IRON-SULFUR SUBUNIT"/>
    <property type="match status" value="1"/>
</dbReference>
<dbReference type="PROSITE" id="PS51379">
    <property type="entry name" value="4FE4S_FER_2"/>
    <property type="match status" value="2"/>
</dbReference>
<dbReference type="PROSITE" id="PS00198">
    <property type="entry name" value="4FE4S_FER_1"/>
    <property type="match status" value="1"/>
</dbReference>
<evidence type="ECO:0000256" key="7">
    <source>
        <dbReference type="ARBA" id="ARBA00023014"/>
    </source>
</evidence>
<dbReference type="Pfam" id="PF12838">
    <property type="entry name" value="Fer4_7"/>
    <property type="match status" value="1"/>
</dbReference>
<comment type="caution">
    <text evidence="9">The sequence shown here is derived from an EMBL/GenBank/DDBJ whole genome shotgun (WGS) entry which is preliminary data.</text>
</comment>
<accession>X0T3E1</accession>
<gene>
    <name evidence="9" type="ORF">S01H1_25215</name>
</gene>
<dbReference type="PANTHER" id="PTHR43687">
    <property type="entry name" value="ADENYLYLSULFATE REDUCTASE, BETA SUBUNIT"/>
    <property type="match status" value="1"/>
</dbReference>
<evidence type="ECO:0000256" key="5">
    <source>
        <dbReference type="ARBA" id="ARBA00022982"/>
    </source>
</evidence>
<evidence type="ECO:0000256" key="6">
    <source>
        <dbReference type="ARBA" id="ARBA00023004"/>
    </source>
</evidence>
<dbReference type="AlphaFoldDB" id="X0T3E1"/>
<evidence type="ECO:0000256" key="4">
    <source>
        <dbReference type="ARBA" id="ARBA00022737"/>
    </source>
</evidence>
<dbReference type="Pfam" id="PF04015">
    <property type="entry name" value="DUF362"/>
    <property type="match status" value="1"/>
</dbReference>
<evidence type="ECO:0000259" key="8">
    <source>
        <dbReference type="PROSITE" id="PS51379"/>
    </source>
</evidence>
<keyword evidence="6" id="KW-0408">Iron</keyword>
<keyword evidence="3" id="KW-0479">Metal-binding</keyword>
<evidence type="ECO:0000256" key="1">
    <source>
        <dbReference type="ARBA" id="ARBA00022448"/>
    </source>
</evidence>
<dbReference type="EMBL" id="BARS01015206">
    <property type="protein sequence ID" value="GAF87978.1"/>
    <property type="molecule type" value="Genomic_DNA"/>
</dbReference>
<evidence type="ECO:0000256" key="2">
    <source>
        <dbReference type="ARBA" id="ARBA00022485"/>
    </source>
</evidence>
<dbReference type="GO" id="GO:0051539">
    <property type="term" value="F:4 iron, 4 sulfur cluster binding"/>
    <property type="evidence" value="ECO:0007669"/>
    <property type="project" value="UniProtKB-KW"/>
</dbReference>
<organism evidence="9">
    <name type="scientific">marine sediment metagenome</name>
    <dbReference type="NCBI Taxonomy" id="412755"/>
    <lineage>
        <taxon>unclassified sequences</taxon>
        <taxon>metagenomes</taxon>
        <taxon>ecological metagenomes</taxon>
    </lineage>
</organism>
<dbReference type="SUPFAM" id="SSF54862">
    <property type="entry name" value="4Fe-4S ferredoxins"/>
    <property type="match status" value="1"/>
</dbReference>
<feature type="domain" description="4Fe-4S ferredoxin-type" evidence="8">
    <location>
        <begin position="119"/>
        <end position="148"/>
    </location>
</feature>
<dbReference type="GO" id="GO:0046872">
    <property type="term" value="F:metal ion binding"/>
    <property type="evidence" value="ECO:0007669"/>
    <property type="project" value="UniProtKB-KW"/>
</dbReference>
<proteinExistence type="predicted"/>
<keyword evidence="2" id="KW-0004">4Fe-4S</keyword>
<evidence type="ECO:0000313" key="9">
    <source>
        <dbReference type="EMBL" id="GAF87978.1"/>
    </source>
</evidence>
<dbReference type="InterPro" id="IPR007160">
    <property type="entry name" value="DUF362"/>
</dbReference>
<reference evidence="9" key="1">
    <citation type="journal article" date="2014" name="Front. Microbiol.">
        <title>High frequency of phylogenetically diverse reductive dehalogenase-homologous genes in deep subseafloor sedimentary metagenomes.</title>
        <authorList>
            <person name="Kawai M."/>
            <person name="Futagami T."/>
            <person name="Toyoda A."/>
            <person name="Takaki Y."/>
            <person name="Nishi S."/>
            <person name="Hori S."/>
            <person name="Arai W."/>
            <person name="Tsubouchi T."/>
            <person name="Morono Y."/>
            <person name="Uchiyama I."/>
            <person name="Ito T."/>
            <person name="Fujiyama A."/>
            <person name="Inagaki F."/>
            <person name="Takami H."/>
        </authorList>
    </citation>
    <scope>NUCLEOTIDE SEQUENCE</scope>
    <source>
        <strain evidence="9">Expedition CK06-06</strain>
    </source>
</reference>
<dbReference type="InterPro" id="IPR017900">
    <property type="entry name" value="4Fe4S_Fe_S_CS"/>
</dbReference>
<sequence length="280" mass="30705">FVKHVVDELKKVSADPYLFDTTVAYTGLRHSKNGYLKLAKIHGFIKKKVGCTVVIDDSGIPITIENREYDVAKHLASSTHIFALSHVTGHVATGMGGAIKNFGMGGVTKETKIRMHHGSRPFYQKDACTYCGVCAEVCPFNAIEVKEAEWKQNMGSCFGCGVCVDACKSNALNHKDADFQYVLACAAKACVHNKNVIYLNEVKRIARSCDCDPFAGPVICPDIGYLVSDDPVAIDKASLDLIHDVKPNVFEKENRISPLKQIKYGEEIGLGSSSYQLIRL</sequence>
<dbReference type="InterPro" id="IPR017896">
    <property type="entry name" value="4Fe4S_Fe-S-bd"/>
</dbReference>
<dbReference type="Gene3D" id="3.30.70.20">
    <property type="match status" value="1"/>
</dbReference>
<dbReference type="InterPro" id="IPR050572">
    <property type="entry name" value="Fe-S_Ferredoxin"/>
</dbReference>
<evidence type="ECO:0000256" key="3">
    <source>
        <dbReference type="ARBA" id="ARBA00022723"/>
    </source>
</evidence>
<keyword evidence="5" id="KW-0249">Electron transport</keyword>
<keyword evidence="4" id="KW-0677">Repeat</keyword>
<keyword evidence="1" id="KW-0813">Transport</keyword>
<feature type="non-terminal residue" evidence="9">
    <location>
        <position position="1"/>
    </location>
</feature>
<name>X0T3E1_9ZZZZ</name>
<keyword evidence="7" id="KW-0411">Iron-sulfur</keyword>